<reference evidence="1 2" key="1">
    <citation type="submission" date="2019-12" db="EMBL/GenBank/DDBJ databases">
        <title>Hybrid Genome Assemblies of two High G+C Isolates from Undergraduate Microbiology Courses.</title>
        <authorList>
            <person name="Ne Ville C.J."/>
            <person name="Enright D."/>
            <person name="Hernandez I."/>
            <person name="Dodsworth J."/>
            <person name="Orwin P.M."/>
        </authorList>
    </citation>
    <scope>NUCLEOTIDE SEQUENCE [LARGE SCALE GENOMIC DNA]</scope>
    <source>
        <strain evidence="1 2">CSUSB</strain>
    </source>
</reference>
<evidence type="ECO:0000313" key="2">
    <source>
        <dbReference type="Proteomes" id="UP000425817"/>
    </source>
</evidence>
<proteinExistence type="predicted"/>
<organism evidence="1 2">
    <name type="scientific">Variovorax paradoxus</name>
    <dbReference type="NCBI Taxonomy" id="34073"/>
    <lineage>
        <taxon>Bacteria</taxon>
        <taxon>Pseudomonadati</taxon>
        <taxon>Pseudomonadota</taxon>
        <taxon>Betaproteobacteria</taxon>
        <taxon>Burkholderiales</taxon>
        <taxon>Comamonadaceae</taxon>
        <taxon>Variovorax</taxon>
    </lineage>
</organism>
<gene>
    <name evidence="1" type="ORF">GOQ09_21590</name>
</gene>
<accession>A0A6I6HQ01</accession>
<name>A0A6I6HQ01_VARPD</name>
<dbReference type="AlphaFoldDB" id="A0A6I6HQ01"/>
<evidence type="ECO:0000313" key="1">
    <source>
        <dbReference type="EMBL" id="QGW85108.1"/>
    </source>
</evidence>
<protein>
    <submittedName>
        <fullName evidence="1">Uncharacterized protein</fullName>
    </submittedName>
</protein>
<dbReference type="EMBL" id="CP046622">
    <property type="protein sequence ID" value="QGW85108.1"/>
    <property type="molecule type" value="Genomic_DNA"/>
</dbReference>
<sequence>MDDAGTLDAGRCQYEAWWGRTGPEPVTVLHAGPSCRVGPVELGLNIDRFSVEGVHSVTVGPQLKWNFFGPAADAPLSAAISLGAVFDVTRGGRAGGQLVLPVTWRPLDRLQVHANIGADWATGTGARTPRGGLAAEWALDEKVSLIAERSRASGVWTSRIGWRFGLTPLISLDVSASRTGAGSRGVNGFVVGLNQEFGWK</sequence>
<dbReference type="OrthoDB" id="8526647at2"/>
<dbReference type="Proteomes" id="UP000425817">
    <property type="component" value="Chromosome"/>
</dbReference>